<evidence type="ECO:0000313" key="5">
    <source>
        <dbReference type="Proteomes" id="UP000663866"/>
    </source>
</evidence>
<comment type="caution">
    <text evidence="2">The sequence shown here is derived from an EMBL/GenBank/DDBJ whole genome shotgun (WGS) entry which is preliminary data.</text>
</comment>
<dbReference type="EMBL" id="CAJOBG010116459">
    <property type="protein sequence ID" value="CAF4761058.1"/>
    <property type="molecule type" value="Genomic_DNA"/>
</dbReference>
<feature type="non-terminal residue" evidence="2">
    <location>
        <position position="1"/>
    </location>
</feature>
<evidence type="ECO:0000313" key="1">
    <source>
        <dbReference type="EMBL" id="CAF4749861.1"/>
    </source>
</evidence>
<dbReference type="Proteomes" id="UP000681720">
    <property type="component" value="Unassembled WGS sequence"/>
</dbReference>
<keyword evidence="5" id="KW-1185">Reference proteome</keyword>
<dbReference type="Proteomes" id="UP000681967">
    <property type="component" value="Unassembled WGS sequence"/>
</dbReference>
<name>A0A821M477_9BILA</name>
<dbReference type="EMBL" id="CAJOBH010129388">
    <property type="protein sequence ID" value="CAF4749861.1"/>
    <property type="molecule type" value="Genomic_DNA"/>
</dbReference>
<organism evidence="2 5">
    <name type="scientific">Rotaria magnacalcarata</name>
    <dbReference type="NCBI Taxonomy" id="392030"/>
    <lineage>
        <taxon>Eukaryota</taxon>
        <taxon>Metazoa</taxon>
        <taxon>Spiralia</taxon>
        <taxon>Gnathifera</taxon>
        <taxon>Rotifera</taxon>
        <taxon>Eurotatoria</taxon>
        <taxon>Bdelloidea</taxon>
        <taxon>Philodinida</taxon>
        <taxon>Philodinidae</taxon>
        <taxon>Rotaria</taxon>
    </lineage>
</organism>
<dbReference type="AlphaFoldDB" id="A0A821M477"/>
<dbReference type="EMBL" id="CAJOBJ010153123">
    <property type="protein sequence ID" value="CAF4814865.1"/>
    <property type="molecule type" value="Genomic_DNA"/>
</dbReference>
<dbReference type="EMBL" id="CAJOBH010171962">
    <property type="protein sequence ID" value="CAF4913863.1"/>
    <property type="molecule type" value="Genomic_DNA"/>
</dbReference>
<evidence type="ECO:0000313" key="2">
    <source>
        <dbReference type="EMBL" id="CAF4761058.1"/>
    </source>
</evidence>
<reference evidence="2" key="1">
    <citation type="submission" date="2021-02" db="EMBL/GenBank/DDBJ databases">
        <authorList>
            <person name="Nowell W R."/>
        </authorList>
    </citation>
    <scope>NUCLEOTIDE SEQUENCE</scope>
</reference>
<evidence type="ECO:0000313" key="4">
    <source>
        <dbReference type="EMBL" id="CAF4913863.1"/>
    </source>
</evidence>
<accession>A0A821M477</accession>
<dbReference type="Proteomes" id="UP000663866">
    <property type="component" value="Unassembled WGS sequence"/>
</dbReference>
<sequence length="55" mass="6404">NKIRNLHVGGVDNIDTGKLIPSKIRRYLRSDSSSSPLLYRERFELNIFSLTLRMI</sequence>
<protein>
    <submittedName>
        <fullName evidence="2">Uncharacterized protein</fullName>
    </submittedName>
</protein>
<proteinExistence type="predicted"/>
<gene>
    <name evidence="1" type="ORF">BYL167_LOCUS46055</name>
    <name evidence="4" type="ORF">BYL167_LOCUS52694</name>
    <name evidence="3" type="ORF">GIL414_LOCUS47742</name>
    <name evidence="2" type="ORF">OVN521_LOCUS50492</name>
</gene>
<evidence type="ECO:0000313" key="3">
    <source>
        <dbReference type="EMBL" id="CAF4814865.1"/>
    </source>
</evidence>